<feature type="repeat" description="WD" evidence="3">
    <location>
        <begin position="863"/>
        <end position="904"/>
    </location>
</feature>
<reference evidence="6" key="1">
    <citation type="submission" date="2016-03" db="EMBL/GenBank/DDBJ databases">
        <authorList>
            <person name="Ploux O."/>
        </authorList>
    </citation>
    <scope>NUCLEOTIDE SEQUENCE</scope>
    <source>
        <strain evidence="6">UC10</strain>
    </source>
</reference>
<dbReference type="PANTHER" id="PTHR22847">
    <property type="entry name" value="WD40 REPEAT PROTEIN"/>
    <property type="match status" value="1"/>
</dbReference>
<feature type="repeat" description="WD" evidence="3">
    <location>
        <begin position="1245"/>
        <end position="1286"/>
    </location>
</feature>
<dbReference type="InterPro" id="IPR001680">
    <property type="entry name" value="WD40_rpt"/>
</dbReference>
<evidence type="ECO:0000313" key="6">
    <source>
        <dbReference type="EMBL" id="SBS77016.1"/>
    </source>
</evidence>
<dbReference type="InterPro" id="IPR011047">
    <property type="entry name" value="Quinoprotein_ADH-like_sf"/>
</dbReference>
<evidence type="ECO:0000256" key="1">
    <source>
        <dbReference type="ARBA" id="ARBA00022574"/>
    </source>
</evidence>
<evidence type="ECO:0000256" key="2">
    <source>
        <dbReference type="ARBA" id="ARBA00022737"/>
    </source>
</evidence>
<sequence>MKFAGGDAMSRIFLSHSSVDSREAIALRQWLIEQDVALPDEIFLDVDHHTGLKAGTRWKDALRQANARCEAVVCLLSRNWEASHECKVEYRTAENLNKQIFVARLEPSAGDDLTLEWQRCDLFGDGPTTQIDIGSGTPVTFANDGLDRLREGLRGAGIGAESFAWPPRDDPGRAPYRGWEPLESADAAVFFGRDAQIVRALDALRGMRMSGVNAWFVVLGPSGTGKSSFLRAGLLPRLRREDRRFAVLDIVRPERSALTGQSGLAAAIYAGRRSFGLSKPSLGEIKAACLSEDADRVAVWLNEIRDEAATRLLERGNDQDAPVAPTLLLPLDQAEELFSADAGEQADVFLRLLERVGRQLNTAQAGLVVTATIRTDRYELMQTHPAMAEVGTVLFDELKPMPPTEFKEVITGPAQRSTDAGQPLKVAPDLVERLLLDAADGADTLPILALTLSRLYTDYGDTGELSLEHYQALGGMHRVVQTEIDEVLAAHPEEQAEELEALRAAFIPWLATINPNNDQPMRRVARWSDLPEASRPLVDALVAKRLMLKDTRDGQTVVEVALESLLRQWDELADWLREERQDLKDADDLEHYSHAWEANDRDPAWLLEGSRLDEAVALLDKPGFHERLARAGEYLDASSEREEQRRAAEAHQREAELCAAQERAEHAQEKQAIAEAHSAVLRKRSQVLRVLVAGTATVAVLAIAASVWATSAHSQAQTRFRQATAARLESEAQGMLEQVRPGGDQRALQQVLAAGLIDNDPKDDAIYSAAVSRHDLVKIIPAGSPVYSVAFSPDGSRVASASDDHLVRVWDRVTGNLVGQPLTGLTDSAFSVTYSPDGRWLAAASEQSVLLWSTDAAGGGTPMRVDATNVKQVIFSPDGHRLATGSSDGTIRLWDANTGTQLAQVLVGPEDAVNSIAFSPDGHRIASGADDKTVRLWDADALTPIGEPLTGHKDAVTAVAFSPDGHRLASGSKDKNLYLWDADARRPIAGPMVGHDDVIHEIAFSPDGRMLASAGGDNVVWMWDAGTGSAVGKPLTGHEFDVYSLAFSPDGRYLVTGSYDQSVRLWDVGDMILAGQGELWAVALSPDGRLIASGGDDGSVRLWDTQSGLMVGTPLLATPKQAIEAVAFSPDGRRVAEGGDDRTIRIWDTKTGKLLGRPLTGHTDLVWAIGFSPDGSKLVSGSADRTIRIWDVNSGAPIGNPLTGHTNDVYGVAFSPDGSRIVSGSVDRTIRLWDANTGAPIGKPITGHTNTVDSVAYSPDGKRIVSGASDGLVRLWDAETGAPIGKPLIGHTDAVGSVVFGQDGRLIVSGGYEGDVRLWDAASGRPIGAPLQGHAALVVGVATNSEHHLVVSAGDDGALRLWSTEASGGDLCSKLTTNMSRAQWNDWVSPDIDYMTTCPGLPMATDQ</sequence>
<keyword evidence="1 3" id="KW-0853">WD repeat</keyword>
<evidence type="ECO:0000259" key="5">
    <source>
        <dbReference type="Pfam" id="PF20703"/>
    </source>
</evidence>
<feature type="repeat" description="WD" evidence="3">
    <location>
        <begin position="1116"/>
        <end position="1157"/>
    </location>
</feature>
<dbReference type="InterPro" id="IPR020472">
    <property type="entry name" value="WD40_PAC1"/>
</dbReference>
<accession>A0A1Y5PE90</accession>
<dbReference type="PRINTS" id="PR00320">
    <property type="entry name" value="GPROTEINBRPT"/>
</dbReference>
<dbReference type="GO" id="GO:0007165">
    <property type="term" value="P:signal transduction"/>
    <property type="evidence" value="ECO:0007669"/>
    <property type="project" value="InterPro"/>
</dbReference>
<dbReference type="SUPFAM" id="SSF50978">
    <property type="entry name" value="WD40 repeat-like"/>
    <property type="match status" value="1"/>
</dbReference>
<evidence type="ECO:0000259" key="4">
    <source>
        <dbReference type="Pfam" id="PF13676"/>
    </source>
</evidence>
<dbReference type="InterPro" id="IPR015943">
    <property type="entry name" value="WD40/YVTN_repeat-like_dom_sf"/>
</dbReference>
<organism evidence="6">
    <name type="scientific">uncultured Mycobacterium sp</name>
    <dbReference type="NCBI Taxonomy" id="171292"/>
    <lineage>
        <taxon>Bacteria</taxon>
        <taxon>Bacillati</taxon>
        <taxon>Actinomycetota</taxon>
        <taxon>Actinomycetes</taxon>
        <taxon>Mycobacteriales</taxon>
        <taxon>Mycobacteriaceae</taxon>
        <taxon>Mycobacterium</taxon>
        <taxon>environmental samples</taxon>
    </lineage>
</organism>
<gene>
    <name evidence="6" type="ORF">MHPYR_40018</name>
</gene>
<dbReference type="CDD" id="cd00200">
    <property type="entry name" value="WD40"/>
    <property type="match status" value="3"/>
</dbReference>
<name>A0A1Y5PE90_9MYCO</name>
<feature type="repeat" description="WD" evidence="3">
    <location>
        <begin position="906"/>
        <end position="938"/>
    </location>
</feature>
<dbReference type="InterPro" id="IPR000157">
    <property type="entry name" value="TIR_dom"/>
</dbReference>
<dbReference type="InterPro" id="IPR019775">
    <property type="entry name" value="WD40_repeat_CS"/>
</dbReference>
<dbReference type="PROSITE" id="PS50082">
    <property type="entry name" value="WD_REPEATS_2"/>
    <property type="match status" value="13"/>
</dbReference>
<dbReference type="InterPro" id="IPR035897">
    <property type="entry name" value="Toll_tir_struct_dom_sf"/>
</dbReference>
<dbReference type="SMART" id="SM00320">
    <property type="entry name" value="WD40"/>
    <property type="match status" value="14"/>
</dbReference>
<dbReference type="SUPFAM" id="SSF52540">
    <property type="entry name" value="P-loop containing nucleoside triphosphate hydrolases"/>
    <property type="match status" value="1"/>
</dbReference>
<feature type="domain" description="Novel STAND NTPase 1" evidence="5">
    <location>
        <begin position="175"/>
        <end position="603"/>
    </location>
</feature>
<dbReference type="InterPro" id="IPR027417">
    <property type="entry name" value="P-loop_NTPase"/>
</dbReference>
<dbReference type="SUPFAM" id="SSF50998">
    <property type="entry name" value="Quinoprotein alcohol dehydrogenase-like"/>
    <property type="match status" value="1"/>
</dbReference>
<dbReference type="Pfam" id="PF00400">
    <property type="entry name" value="WD40"/>
    <property type="match status" value="14"/>
</dbReference>
<keyword evidence="2" id="KW-0677">Repeat</keyword>
<proteinExistence type="predicted"/>
<dbReference type="PANTHER" id="PTHR22847:SF637">
    <property type="entry name" value="WD REPEAT DOMAIN 5B"/>
    <property type="match status" value="1"/>
</dbReference>
<feature type="repeat" description="WD" evidence="3">
    <location>
        <begin position="1202"/>
        <end position="1243"/>
    </location>
</feature>
<dbReference type="PROSITE" id="PS00678">
    <property type="entry name" value="WD_REPEATS_1"/>
    <property type="match status" value="6"/>
</dbReference>
<feature type="repeat" description="WD" evidence="3">
    <location>
        <begin position="1072"/>
        <end position="1113"/>
    </location>
</feature>
<dbReference type="Gene3D" id="2.130.10.10">
    <property type="entry name" value="YVTN repeat-like/Quinoprotein amine dehydrogenase"/>
    <property type="match status" value="5"/>
</dbReference>
<feature type="repeat" description="WD" evidence="3">
    <location>
        <begin position="1331"/>
        <end position="1365"/>
    </location>
</feature>
<feature type="repeat" description="WD" evidence="3">
    <location>
        <begin position="992"/>
        <end position="1033"/>
    </location>
</feature>
<dbReference type="Gene3D" id="3.40.50.10140">
    <property type="entry name" value="Toll/interleukin-1 receptor homology (TIR) domain"/>
    <property type="match status" value="1"/>
</dbReference>
<dbReference type="PROSITE" id="PS50294">
    <property type="entry name" value="WD_REPEATS_REGION"/>
    <property type="match status" value="13"/>
</dbReference>
<feature type="repeat" description="WD" evidence="3">
    <location>
        <begin position="1159"/>
        <end position="1200"/>
    </location>
</feature>
<dbReference type="SUPFAM" id="SSF52200">
    <property type="entry name" value="Toll/Interleukin receptor TIR domain"/>
    <property type="match status" value="1"/>
</dbReference>
<dbReference type="EMBL" id="FLQS01000034">
    <property type="protein sequence ID" value="SBS77016.1"/>
    <property type="molecule type" value="Genomic_DNA"/>
</dbReference>
<feature type="repeat" description="WD" evidence="3">
    <location>
        <begin position="949"/>
        <end position="990"/>
    </location>
</feature>
<feature type="repeat" description="WD" evidence="3">
    <location>
        <begin position="1288"/>
        <end position="1329"/>
    </location>
</feature>
<evidence type="ECO:0000256" key="3">
    <source>
        <dbReference type="PROSITE-ProRule" id="PRU00221"/>
    </source>
</evidence>
<feature type="repeat" description="WD" evidence="3">
    <location>
        <begin position="786"/>
        <end position="820"/>
    </location>
</feature>
<dbReference type="Pfam" id="PF13676">
    <property type="entry name" value="TIR_2"/>
    <property type="match status" value="1"/>
</dbReference>
<feature type="domain" description="TIR" evidence="4">
    <location>
        <begin position="12"/>
        <end position="124"/>
    </location>
</feature>
<dbReference type="InterPro" id="IPR049052">
    <property type="entry name" value="nSTAND1"/>
</dbReference>
<dbReference type="Pfam" id="PF20703">
    <property type="entry name" value="nSTAND1"/>
    <property type="match status" value="1"/>
</dbReference>
<protein>
    <submittedName>
        <fullName evidence="6">WD40 repeat-containing protein</fullName>
    </submittedName>
</protein>
<feature type="repeat" description="WD" evidence="3">
    <location>
        <begin position="1035"/>
        <end position="1068"/>
    </location>
</feature>
<dbReference type="InterPro" id="IPR036322">
    <property type="entry name" value="WD40_repeat_dom_sf"/>
</dbReference>